<dbReference type="EMBL" id="JAFREP010000004">
    <property type="protein sequence ID" value="MBO1317851.1"/>
    <property type="molecule type" value="Genomic_DNA"/>
</dbReference>
<dbReference type="GO" id="GO:0006313">
    <property type="term" value="P:DNA transposition"/>
    <property type="evidence" value="ECO:0007669"/>
    <property type="project" value="InterPro"/>
</dbReference>
<comment type="caution">
    <text evidence="3">The sequence shown here is derived from an EMBL/GenBank/DDBJ whole genome shotgun (WGS) entry which is preliminary data.</text>
</comment>
<evidence type="ECO:0000256" key="1">
    <source>
        <dbReference type="SAM" id="MobiDB-lite"/>
    </source>
</evidence>
<dbReference type="PANTHER" id="PTHR34322">
    <property type="entry name" value="TRANSPOSASE, Y1_TNP DOMAIN-CONTAINING"/>
    <property type="match status" value="1"/>
</dbReference>
<dbReference type="InterPro" id="IPR002686">
    <property type="entry name" value="Transposase_17"/>
</dbReference>
<dbReference type="GO" id="GO:0004803">
    <property type="term" value="F:transposase activity"/>
    <property type="evidence" value="ECO:0007669"/>
    <property type="project" value="InterPro"/>
</dbReference>
<keyword evidence="4" id="KW-1185">Reference proteome</keyword>
<dbReference type="AlphaFoldDB" id="A0A8J7Q4U1"/>
<feature type="compositionally biased region" description="Basic residues" evidence="1">
    <location>
        <begin position="287"/>
        <end position="302"/>
    </location>
</feature>
<dbReference type="Proteomes" id="UP000664417">
    <property type="component" value="Unassembled WGS sequence"/>
</dbReference>
<gene>
    <name evidence="3" type="ORF">J3U88_05210</name>
</gene>
<feature type="region of interest" description="Disordered" evidence="1">
    <location>
        <begin position="285"/>
        <end position="318"/>
    </location>
</feature>
<proteinExistence type="predicted"/>
<evidence type="ECO:0000313" key="3">
    <source>
        <dbReference type="EMBL" id="MBO1317851.1"/>
    </source>
</evidence>
<dbReference type="SMART" id="SM01321">
    <property type="entry name" value="Y1_Tnp"/>
    <property type="match status" value="1"/>
</dbReference>
<feature type="domain" description="Transposase IS200-like" evidence="2">
    <location>
        <begin position="11"/>
        <end position="165"/>
    </location>
</feature>
<name>A0A8J7Q4U1_9BACT</name>
<dbReference type="InterPro" id="IPR036515">
    <property type="entry name" value="Transposase_17_sf"/>
</dbReference>
<dbReference type="RefSeq" id="WP_207857328.1">
    <property type="nucleotide sequence ID" value="NZ_JAFREP010000004.1"/>
</dbReference>
<feature type="compositionally biased region" description="Basic and acidic residues" evidence="1">
    <location>
        <begin position="303"/>
        <end position="318"/>
    </location>
</feature>
<evidence type="ECO:0000313" key="4">
    <source>
        <dbReference type="Proteomes" id="UP000664417"/>
    </source>
</evidence>
<dbReference type="Gene3D" id="3.30.70.1290">
    <property type="entry name" value="Transposase IS200-like"/>
    <property type="match status" value="1"/>
</dbReference>
<protein>
    <submittedName>
        <fullName evidence="3">Transposase</fullName>
    </submittedName>
</protein>
<accession>A0A8J7Q4U1</accession>
<evidence type="ECO:0000259" key="2">
    <source>
        <dbReference type="SMART" id="SM01321"/>
    </source>
</evidence>
<sequence length="318" mass="37601">MSRRPRIKLEKPVAYYHVMNRTAQQEFYFDDAYVPGFKQVMLDIFQDVASVFYVNILAWVIMDNHYHLCLEVKKPPKDLEDLKRRFERLQEINVSKRRWQPGLADAFYKRFTDLSEFMKSVNLRTSIAFNGARGTRGHLWGARYNSKIIEDESGLMKVMCYIEHNPVKAGLCRKSSVYPWCSAGRLKLELIRHKTVDFPAIDFLKCVPRRRRARTYVQMVDELALRLYGAPSDRELGDESCELPITEEELEKWRQEFASKAPEDWSNQAFGSEAFQQQIALQEQAKRQKITKVRREAVKRRRFDPSDRTDKNHQEKHN</sequence>
<organism evidence="3 4">
    <name type="scientific">Acanthopleuribacter pedis</name>
    <dbReference type="NCBI Taxonomy" id="442870"/>
    <lineage>
        <taxon>Bacteria</taxon>
        <taxon>Pseudomonadati</taxon>
        <taxon>Acidobacteriota</taxon>
        <taxon>Holophagae</taxon>
        <taxon>Acanthopleuribacterales</taxon>
        <taxon>Acanthopleuribacteraceae</taxon>
        <taxon>Acanthopleuribacter</taxon>
    </lineage>
</organism>
<reference evidence="3" key="1">
    <citation type="submission" date="2021-03" db="EMBL/GenBank/DDBJ databases">
        <authorList>
            <person name="Wang G."/>
        </authorList>
    </citation>
    <scope>NUCLEOTIDE SEQUENCE</scope>
    <source>
        <strain evidence="3">KCTC 12899</strain>
    </source>
</reference>
<dbReference type="PANTHER" id="PTHR34322:SF2">
    <property type="entry name" value="TRANSPOSASE IS200-LIKE DOMAIN-CONTAINING PROTEIN"/>
    <property type="match status" value="1"/>
</dbReference>
<dbReference type="GO" id="GO:0003677">
    <property type="term" value="F:DNA binding"/>
    <property type="evidence" value="ECO:0007669"/>
    <property type="project" value="InterPro"/>
</dbReference>
<dbReference type="SUPFAM" id="SSF143422">
    <property type="entry name" value="Transposase IS200-like"/>
    <property type="match status" value="1"/>
</dbReference>